<dbReference type="InterPro" id="IPR051257">
    <property type="entry name" value="Diverse_CBS-Domain"/>
</dbReference>
<protein>
    <submittedName>
        <fullName evidence="4">Acetoin utilization protein AcuB</fullName>
    </submittedName>
</protein>
<dbReference type="STRING" id="1002526.SAMN05216578_10180"/>
<dbReference type="InterPro" id="IPR046342">
    <property type="entry name" value="CBS_dom_sf"/>
</dbReference>
<keyword evidence="1 2" id="KW-0129">CBS domain</keyword>
<gene>
    <name evidence="4" type="ORF">SAMN05216578_10180</name>
</gene>
<feature type="domain" description="CBS" evidence="3">
    <location>
        <begin position="77"/>
        <end position="137"/>
    </location>
</feature>
<dbReference type="PANTHER" id="PTHR43080">
    <property type="entry name" value="CBS DOMAIN-CONTAINING PROTEIN CBSX3, MITOCHONDRIAL"/>
    <property type="match status" value="1"/>
</dbReference>
<accession>A0A1I5ZJS7</accession>
<dbReference type="Gene3D" id="3.10.580.10">
    <property type="entry name" value="CBS-domain"/>
    <property type="match status" value="1"/>
</dbReference>
<dbReference type="RefSeq" id="WP_090535897.1">
    <property type="nucleotide sequence ID" value="NZ_FOYD01000001.1"/>
</dbReference>
<reference evidence="4 5" key="1">
    <citation type="submission" date="2016-10" db="EMBL/GenBank/DDBJ databases">
        <authorList>
            <person name="de Groot N.N."/>
        </authorList>
    </citation>
    <scope>NUCLEOTIDE SEQUENCE [LARGE SCALE GENOMIC DNA]</scope>
    <source>
        <strain evidence="4 5">JCM 18415</strain>
    </source>
</reference>
<dbReference type="EMBL" id="FOYD01000001">
    <property type="protein sequence ID" value="SFQ56711.1"/>
    <property type="molecule type" value="Genomic_DNA"/>
</dbReference>
<evidence type="ECO:0000259" key="3">
    <source>
        <dbReference type="PROSITE" id="PS51371"/>
    </source>
</evidence>
<name>A0A1I5ZJS7_9GAMM</name>
<evidence type="ECO:0000256" key="2">
    <source>
        <dbReference type="PROSITE-ProRule" id="PRU00703"/>
    </source>
</evidence>
<dbReference type="Pfam" id="PF00571">
    <property type="entry name" value="CBS"/>
    <property type="match status" value="2"/>
</dbReference>
<feature type="domain" description="CBS" evidence="3">
    <location>
        <begin position="12"/>
        <end position="67"/>
    </location>
</feature>
<evidence type="ECO:0000313" key="4">
    <source>
        <dbReference type="EMBL" id="SFQ56711.1"/>
    </source>
</evidence>
<sequence length="141" mass="15214">MLPIQVPVEEFTTPDPVRADASTMVDDLRLLMERHGIRHLPIVQDGAVVGIVSDRDVRLFAGLSAAEKFQVQASDIMAENPLSVTASTPLDEVAFLMSERKVGSVIVKDEEGALLGIFTATDALNALIEIIREGRASASEE</sequence>
<dbReference type="InterPro" id="IPR000644">
    <property type="entry name" value="CBS_dom"/>
</dbReference>
<dbReference type="SUPFAM" id="SSF54631">
    <property type="entry name" value="CBS-domain pair"/>
    <property type="match status" value="1"/>
</dbReference>
<evidence type="ECO:0000256" key="1">
    <source>
        <dbReference type="ARBA" id="ARBA00023122"/>
    </source>
</evidence>
<proteinExistence type="predicted"/>
<evidence type="ECO:0000313" key="5">
    <source>
        <dbReference type="Proteomes" id="UP000242815"/>
    </source>
</evidence>
<dbReference type="SMART" id="SM00116">
    <property type="entry name" value="CBS"/>
    <property type="match status" value="2"/>
</dbReference>
<organism evidence="4 5">
    <name type="scientific">Halopseudomonas formosensis</name>
    <dbReference type="NCBI Taxonomy" id="1002526"/>
    <lineage>
        <taxon>Bacteria</taxon>
        <taxon>Pseudomonadati</taxon>
        <taxon>Pseudomonadota</taxon>
        <taxon>Gammaproteobacteria</taxon>
        <taxon>Pseudomonadales</taxon>
        <taxon>Pseudomonadaceae</taxon>
        <taxon>Halopseudomonas</taxon>
    </lineage>
</organism>
<dbReference type="AlphaFoldDB" id="A0A1I5ZJS7"/>
<dbReference type="PROSITE" id="PS51371">
    <property type="entry name" value="CBS"/>
    <property type="match status" value="2"/>
</dbReference>
<dbReference type="OrthoDB" id="9807125at2"/>
<dbReference type="Proteomes" id="UP000242815">
    <property type="component" value="Unassembled WGS sequence"/>
</dbReference>
<dbReference type="PANTHER" id="PTHR43080:SF2">
    <property type="entry name" value="CBS DOMAIN-CONTAINING PROTEIN"/>
    <property type="match status" value="1"/>
</dbReference>